<dbReference type="PRINTS" id="PR00205">
    <property type="entry name" value="CADHERIN"/>
</dbReference>
<organism evidence="11 13">
    <name type="scientific">Didymodactylos carnosus</name>
    <dbReference type="NCBI Taxonomy" id="1234261"/>
    <lineage>
        <taxon>Eukaryota</taxon>
        <taxon>Metazoa</taxon>
        <taxon>Spiralia</taxon>
        <taxon>Gnathifera</taxon>
        <taxon>Rotifera</taxon>
        <taxon>Eurotatoria</taxon>
        <taxon>Bdelloidea</taxon>
        <taxon>Philodinida</taxon>
        <taxon>Philodinidae</taxon>
        <taxon>Didymodactylos</taxon>
    </lineage>
</organism>
<sequence>MSVDERKLPLNTVLFTYSPTDSSTYRLFDTNRNHNSFVKFDSETGRLILQRSIDRELLCIEHICDCTKCQLKIEIIEWQQSITTYAVLKLILIINDINDNEPMFNRDVYELNIMENVPINFLLQLESASDPDLNDNSRIGYELISLNKSLSLPFELHHVEQSNTIALRVIGQLDRELVDTYLYRLTAYDYGHPRKQSSTILHIVINDINDNTAVLERQWINLNVSEDTQIGTELTRVIATDADIGLNGKIHYSITNGIPTVWIDYFRINEITGVLTLVSPLDYESEQYFRLTIQVKDLGESSMPVFCTIELNITDRNDNAPSVYITFVEQPEYGLYQNQSTIYIPENIQSRQIIAHVAVNDLDSNENGRLEWHIESDLLQTKTIDNQSFLLLIRNNVLIDREKQDYHKLILFVNDKGVPKKTIQMEYDIRITDENDNEPIFNETNCNIQLLENKTYGPLFIVNAYDIDINENSRITYKIIPPNDKYFYITFNGEVYANNTLDYTITRNYEIEIMAQDNGTPIRLNKTKQCIISIQNSNEHQPIFEKNYYKYHLTENSQVPLIIGQIRAYINHDYYEQLHYSIQSNITYLPFSIDEHGTLILVGTLDFEQIQQYNFFVHVRDNRQLTNTVPVQIDIKNVNDNCPKIHLTSDVFYINRDNSAINGNNSEQLGQIQIEDADNDTAILKILNSQQSPVQLIQLSHNQYSIHTIDKSKLVEGLYLIEINVFDGHDTQIERCDLTVKIMIICGTNRTNKTVALLLGKQELLKIQQQKRTLSTSSTTIRRYYYYIIAFLCFIIVISFSTILMAICLRTIISNVQSRRYNCKRKTIEYQQQQQQQRLYDIYMGDDGSSDGGTGGSSNNTGKKDDSLLHERQMLVSGDDTSFESDSTNERTKHTLSSNVNAGETLLRPCFGDRSIRIRNSYPLPYFSMKNILENGILASTTCKPRDSGYESIDVDSSLPLQQQQPEHQIHHTKGLLIGRDFNKYHTSNRLDLTVNTTHSKYHIIGIPSVSSSMSTASTTNERPSPLQQHSSINNLHYFKETEMQTFRKPTVRLAEEEKVDV</sequence>
<keyword evidence="4 8" id="KW-0106">Calcium</keyword>
<dbReference type="PROSITE" id="PS50268">
    <property type="entry name" value="CADHERIN_2"/>
    <property type="match status" value="6"/>
</dbReference>
<feature type="domain" description="Cadherin" evidence="10">
    <location>
        <begin position="336"/>
        <end position="441"/>
    </location>
</feature>
<comment type="subcellular location">
    <subcellularLocation>
        <location evidence="1">Membrane</location>
        <topology evidence="1">Single-pass membrane protein</topology>
    </subcellularLocation>
</comment>
<reference evidence="11" key="1">
    <citation type="submission" date="2021-02" db="EMBL/GenBank/DDBJ databases">
        <authorList>
            <person name="Nowell W R."/>
        </authorList>
    </citation>
    <scope>NUCLEOTIDE SEQUENCE</scope>
</reference>
<evidence type="ECO:0000313" key="11">
    <source>
        <dbReference type="EMBL" id="CAF0766149.1"/>
    </source>
</evidence>
<dbReference type="InterPro" id="IPR050174">
    <property type="entry name" value="Protocadherin/Cadherin-CA"/>
</dbReference>
<dbReference type="AlphaFoldDB" id="A0A813QFW5"/>
<dbReference type="InterPro" id="IPR020894">
    <property type="entry name" value="Cadherin_CS"/>
</dbReference>
<evidence type="ECO:0000256" key="5">
    <source>
        <dbReference type="ARBA" id="ARBA00022989"/>
    </source>
</evidence>
<evidence type="ECO:0000256" key="1">
    <source>
        <dbReference type="ARBA" id="ARBA00004167"/>
    </source>
</evidence>
<dbReference type="EMBL" id="CAJOBC010000162">
    <property type="protein sequence ID" value="CAF3547563.1"/>
    <property type="molecule type" value="Genomic_DNA"/>
</dbReference>
<protein>
    <recommendedName>
        <fullName evidence="10">Cadherin domain-containing protein</fullName>
    </recommendedName>
</protein>
<evidence type="ECO:0000256" key="8">
    <source>
        <dbReference type="PROSITE-ProRule" id="PRU00043"/>
    </source>
</evidence>
<dbReference type="Pfam" id="PF00028">
    <property type="entry name" value="Cadherin"/>
    <property type="match status" value="4"/>
</dbReference>
<dbReference type="Proteomes" id="UP000663829">
    <property type="component" value="Unassembled WGS sequence"/>
</dbReference>
<feature type="domain" description="Cadherin" evidence="10">
    <location>
        <begin position="216"/>
        <end position="323"/>
    </location>
</feature>
<keyword evidence="7" id="KW-0325">Glycoprotein</keyword>
<dbReference type="GO" id="GO:0005509">
    <property type="term" value="F:calcium ion binding"/>
    <property type="evidence" value="ECO:0007669"/>
    <property type="project" value="UniProtKB-UniRule"/>
</dbReference>
<keyword evidence="13" id="KW-1185">Reference proteome</keyword>
<dbReference type="GO" id="GO:0005886">
    <property type="term" value="C:plasma membrane"/>
    <property type="evidence" value="ECO:0007669"/>
    <property type="project" value="InterPro"/>
</dbReference>
<accession>A0A813QFW5</accession>
<feature type="domain" description="Cadherin" evidence="10">
    <location>
        <begin position="24"/>
        <end position="104"/>
    </location>
</feature>
<evidence type="ECO:0000256" key="2">
    <source>
        <dbReference type="ARBA" id="ARBA00022692"/>
    </source>
</evidence>
<evidence type="ECO:0000259" key="10">
    <source>
        <dbReference type="PROSITE" id="PS50268"/>
    </source>
</evidence>
<keyword evidence="5 9" id="KW-1133">Transmembrane helix</keyword>
<dbReference type="EMBL" id="CAJNOQ010000162">
    <property type="protein sequence ID" value="CAF0766149.1"/>
    <property type="molecule type" value="Genomic_DNA"/>
</dbReference>
<dbReference type="PANTHER" id="PTHR24028">
    <property type="entry name" value="CADHERIN-87A"/>
    <property type="match status" value="1"/>
</dbReference>
<dbReference type="SUPFAM" id="SSF49313">
    <property type="entry name" value="Cadherin-like"/>
    <property type="match status" value="5"/>
</dbReference>
<dbReference type="FunFam" id="2.60.40.60:FF:000020">
    <property type="entry name" value="Dachsous cadherin-related 1b"/>
    <property type="match status" value="1"/>
</dbReference>
<dbReference type="GO" id="GO:0007156">
    <property type="term" value="P:homophilic cell adhesion via plasma membrane adhesion molecules"/>
    <property type="evidence" value="ECO:0007669"/>
    <property type="project" value="InterPro"/>
</dbReference>
<dbReference type="Proteomes" id="UP000681722">
    <property type="component" value="Unassembled WGS sequence"/>
</dbReference>
<keyword evidence="2 9" id="KW-0812">Transmembrane</keyword>
<dbReference type="CDD" id="cd11304">
    <property type="entry name" value="Cadherin_repeat"/>
    <property type="match status" value="5"/>
</dbReference>
<dbReference type="OrthoDB" id="6252479at2759"/>
<dbReference type="InterPro" id="IPR015919">
    <property type="entry name" value="Cadherin-like_sf"/>
</dbReference>
<name>A0A813QFW5_9BILA</name>
<dbReference type="InterPro" id="IPR002126">
    <property type="entry name" value="Cadherin-like_dom"/>
</dbReference>
<feature type="domain" description="Cadherin" evidence="10">
    <location>
        <begin position="545"/>
        <end position="645"/>
    </location>
</feature>
<evidence type="ECO:0000313" key="13">
    <source>
        <dbReference type="Proteomes" id="UP000663829"/>
    </source>
</evidence>
<evidence type="ECO:0000256" key="3">
    <source>
        <dbReference type="ARBA" id="ARBA00022737"/>
    </source>
</evidence>
<keyword evidence="6 9" id="KW-0472">Membrane</keyword>
<comment type="caution">
    <text evidence="11">The sequence shown here is derived from an EMBL/GenBank/DDBJ whole genome shotgun (WGS) entry which is preliminary data.</text>
</comment>
<proteinExistence type="predicted"/>
<feature type="domain" description="Cadherin" evidence="10">
    <location>
        <begin position="442"/>
        <end position="544"/>
    </location>
</feature>
<evidence type="ECO:0000313" key="12">
    <source>
        <dbReference type="EMBL" id="CAF3547563.1"/>
    </source>
</evidence>
<keyword evidence="3" id="KW-0677">Repeat</keyword>
<evidence type="ECO:0000256" key="4">
    <source>
        <dbReference type="ARBA" id="ARBA00022837"/>
    </source>
</evidence>
<dbReference type="PANTHER" id="PTHR24028:SF146">
    <property type="entry name" value="CADHERIN 96CB, ISOFORM D-RELATED"/>
    <property type="match status" value="1"/>
</dbReference>
<gene>
    <name evidence="11" type="ORF">GPM918_LOCUS1661</name>
    <name evidence="12" type="ORF">SRO942_LOCUS1661</name>
</gene>
<dbReference type="SMART" id="SM00112">
    <property type="entry name" value="CA"/>
    <property type="match status" value="6"/>
</dbReference>
<evidence type="ECO:0000256" key="7">
    <source>
        <dbReference type="ARBA" id="ARBA00023180"/>
    </source>
</evidence>
<dbReference type="Gene3D" id="2.60.40.60">
    <property type="entry name" value="Cadherins"/>
    <property type="match status" value="6"/>
</dbReference>
<feature type="domain" description="Cadherin" evidence="10">
    <location>
        <begin position="105"/>
        <end position="215"/>
    </location>
</feature>
<evidence type="ECO:0000256" key="9">
    <source>
        <dbReference type="SAM" id="Phobius"/>
    </source>
</evidence>
<dbReference type="PROSITE" id="PS00232">
    <property type="entry name" value="CADHERIN_1"/>
    <property type="match status" value="3"/>
</dbReference>
<feature type="transmembrane region" description="Helical" evidence="9">
    <location>
        <begin position="784"/>
        <end position="809"/>
    </location>
</feature>
<evidence type="ECO:0000256" key="6">
    <source>
        <dbReference type="ARBA" id="ARBA00023136"/>
    </source>
</evidence>